<evidence type="ECO:0000313" key="2">
    <source>
        <dbReference type="EMBL" id="NYK09648.1"/>
    </source>
</evidence>
<evidence type="ECO:0000256" key="1">
    <source>
        <dbReference type="SAM" id="MobiDB-lite"/>
    </source>
</evidence>
<dbReference type="EMBL" id="JACCHJ010000001">
    <property type="protein sequence ID" value="NYK09648.1"/>
    <property type="molecule type" value="Genomic_DNA"/>
</dbReference>
<keyword evidence="3" id="KW-1185">Reference proteome</keyword>
<feature type="compositionally biased region" description="Basic and acidic residues" evidence="1">
    <location>
        <begin position="140"/>
        <end position="155"/>
    </location>
</feature>
<evidence type="ECO:0000313" key="3">
    <source>
        <dbReference type="Proteomes" id="UP000521075"/>
    </source>
</evidence>
<proteinExistence type="predicted"/>
<dbReference type="Proteomes" id="UP000521075">
    <property type="component" value="Unassembled WGS sequence"/>
</dbReference>
<feature type="region of interest" description="Disordered" evidence="1">
    <location>
        <begin position="127"/>
        <end position="155"/>
    </location>
</feature>
<dbReference type="AlphaFoldDB" id="A0A853DMH0"/>
<gene>
    <name evidence="2" type="ORF">HNR14_001529</name>
</gene>
<organism evidence="2 3">
    <name type="scientific">Leifsonia naganoensis</name>
    <dbReference type="NCBI Taxonomy" id="150025"/>
    <lineage>
        <taxon>Bacteria</taxon>
        <taxon>Bacillati</taxon>
        <taxon>Actinomycetota</taxon>
        <taxon>Actinomycetes</taxon>
        <taxon>Micrococcales</taxon>
        <taxon>Microbacteriaceae</taxon>
        <taxon>Leifsonia</taxon>
    </lineage>
</organism>
<reference evidence="2 3" key="1">
    <citation type="submission" date="2020-07" db="EMBL/GenBank/DDBJ databases">
        <title>Sequencing the genomes of 1000 actinobacteria strains.</title>
        <authorList>
            <person name="Klenk H.-P."/>
        </authorList>
    </citation>
    <scope>NUCLEOTIDE SEQUENCE [LARGE SCALE GENOMIC DNA]</scope>
    <source>
        <strain evidence="2 3">DSM 15166</strain>
    </source>
</reference>
<dbReference type="RefSeq" id="WP_246311541.1">
    <property type="nucleotide sequence ID" value="NZ_BAAAHA010000003.1"/>
</dbReference>
<name>A0A853DMH0_9MICO</name>
<protein>
    <submittedName>
        <fullName evidence="2">Uncharacterized protein</fullName>
    </submittedName>
</protein>
<sequence>MNLDSEDQAWAEREQELRERIWPAFESMDIVLEANSQAGTLLIVEPGVENAHQMRVSFTASQAVADWDDLLNEPIAPRSRVGISDVDFIVGELCRRLWEASVVVSSVVHRLVYERGYFEGVVEPDLPPSRRPTEGLSLRWEIDRSDDKGEPRSQR</sequence>
<comment type="caution">
    <text evidence="2">The sequence shown here is derived from an EMBL/GenBank/DDBJ whole genome shotgun (WGS) entry which is preliminary data.</text>
</comment>
<accession>A0A853DMH0</accession>